<keyword evidence="2 3" id="KW-0505">Motor protein</keyword>
<evidence type="ECO:0000256" key="3">
    <source>
        <dbReference type="PROSITE-ProRule" id="PRU00283"/>
    </source>
</evidence>
<dbReference type="GO" id="GO:0005524">
    <property type="term" value="F:ATP binding"/>
    <property type="evidence" value="ECO:0007669"/>
    <property type="project" value="UniProtKB-UniRule"/>
</dbReference>
<dbReference type="Pfam" id="PF13499">
    <property type="entry name" value="EF-hand_7"/>
    <property type="match status" value="1"/>
</dbReference>
<dbReference type="Gene3D" id="1.10.238.10">
    <property type="entry name" value="EF-hand"/>
    <property type="match status" value="1"/>
</dbReference>
<dbReference type="InterPro" id="IPR001752">
    <property type="entry name" value="Kinesin_motor_dom"/>
</dbReference>
<feature type="domain" description="EF-hand" evidence="5">
    <location>
        <begin position="40"/>
        <end position="75"/>
    </location>
</feature>
<proteinExistence type="inferred from homology"/>
<name>A0AAE0EN50_9CHLO</name>
<dbReference type="GO" id="GO:0003777">
    <property type="term" value="F:microtubule motor activity"/>
    <property type="evidence" value="ECO:0007669"/>
    <property type="project" value="InterPro"/>
</dbReference>
<dbReference type="InterPro" id="IPR018247">
    <property type="entry name" value="EF_Hand_1_Ca_BS"/>
</dbReference>
<keyword evidence="1" id="KW-0106">Calcium</keyword>
<dbReference type="PROSITE" id="PS00018">
    <property type="entry name" value="EF_HAND_1"/>
    <property type="match status" value="1"/>
</dbReference>
<dbReference type="InterPro" id="IPR027640">
    <property type="entry name" value="Kinesin-like_fam"/>
</dbReference>
<dbReference type="PROSITE" id="PS50222">
    <property type="entry name" value="EF_HAND_2"/>
    <property type="match status" value="1"/>
</dbReference>
<evidence type="ECO:0000256" key="2">
    <source>
        <dbReference type="ARBA" id="ARBA00023175"/>
    </source>
</evidence>
<evidence type="ECO:0000259" key="4">
    <source>
        <dbReference type="PROSITE" id="PS50067"/>
    </source>
</evidence>
<dbReference type="GO" id="GO:0008017">
    <property type="term" value="F:microtubule binding"/>
    <property type="evidence" value="ECO:0007669"/>
    <property type="project" value="InterPro"/>
</dbReference>
<evidence type="ECO:0000256" key="1">
    <source>
        <dbReference type="ARBA" id="ARBA00022837"/>
    </source>
</evidence>
<dbReference type="Proteomes" id="UP001190700">
    <property type="component" value="Unassembled WGS sequence"/>
</dbReference>
<dbReference type="InterPro" id="IPR002048">
    <property type="entry name" value="EF_hand_dom"/>
</dbReference>
<feature type="binding site" evidence="3">
    <location>
        <begin position="172"/>
        <end position="179"/>
    </location>
    <ligand>
        <name>ATP</name>
        <dbReference type="ChEBI" id="CHEBI:30616"/>
    </ligand>
</feature>
<sequence>MTCGTQELCVFQSLDKGGAEQLTFEDVRELLQNENPGLAGDEEALKQEFARIDGDKDGILSKTEFLAYFFDIGEATKLGVEVTKAGLAKASVFARLRPRASEGGYKDENVACSKKLEKFTEKALWVSGKKYDFPSVVLTPEKSQQEVYDTIMPVLVDAWVQQCQNVMFFAYGQTGTGKTHTMFGTSESLQSSSQHEDWGLFPRVVDQCLKRLEAVKEGWKEVKYVLTASALEFYCCRAFDLLYQKTPVIIDKDCKPVGMNYMVLDKVSDLATFVEEVYGNRTVKATKMNAGSSRSHVALILTLHQFGDDPTTDPPKKDQYTSTTFTMMDLAGSERVSKTGAERMSGMEAIMTVAKGGDIPTGAQATLINFELSALSSEVIIATEQHTKGKVYKAPKSMSTDTIKFAGGCFEGKALLGMVICISQASQNGWETWFSCEMASKLAQLKAPSGKEKIRNLHKEYAAALKVAEKAQREFETTPEKGSPASKFYSLRKGAAHGARRYCEILETLGAKVSG</sequence>
<dbReference type="InterPro" id="IPR027417">
    <property type="entry name" value="P-loop_NTPase"/>
</dbReference>
<evidence type="ECO:0008006" key="8">
    <source>
        <dbReference type="Google" id="ProtNLM"/>
    </source>
</evidence>
<evidence type="ECO:0000313" key="7">
    <source>
        <dbReference type="Proteomes" id="UP001190700"/>
    </source>
</evidence>
<evidence type="ECO:0000259" key="5">
    <source>
        <dbReference type="PROSITE" id="PS50222"/>
    </source>
</evidence>
<dbReference type="InterPro" id="IPR036961">
    <property type="entry name" value="Kinesin_motor_dom_sf"/>
</dbReference>
<dbReference type="PANTHER" id="PTHR24115:SF948">
    <property type="entry name" value="PUTATIVE-RELATED"/>
    <property type="match status" value="1"/>
</dbReference>
<dbReference type="InterPro" id="IPR011992">
    <property type="entry name" value="EF-hand-dom_pair"/>
</dbReference>
<dbReference type="Pfam" id="PF00225">
    <property type="entry name" value="Kinesin"/>
    <property type="match status" value="1"/>
</dbReference>
<dbReference type="GO" id="GO:0005509">
    <property type="term" value="F:calcium ion binding"/>
    <property type="evidence" value="ECO:0007669"/>
    <property type="project" value="InterPro"/>
</dbReference>
<feature type="domain" description="Kinesin motor" evidence="4">
    <location>
        <begin position="89"/>
        <end position="445"/>
    </location>
</feature>
<keyword evidence="3" id="KW-0067">ATP-binding</keyword>
<dbReference type="PANTHER" id="PTHR24115">
    <property type="entry name" value="KINESIN-RELATED"/>
    <property type="match status" value="1"/>
</dbReference>
<protein>
    <recommendedName>
        <fullName evidence="8">Kinesin-like protein</fullName>
    </recommendedName>
</protein>
<dbReference type="AlphaFoldDB" id="A0AAE0EN50"/>
<dbReference type="SMART" id="SM00129">
    <property type="entry name" value="KISc"/>
    <property type="match status" value="1"/>
</dbReference>
<dbReference type="GO" id="GO:0016887">
    <property type="term" value="F:ATP hydrolysis activity"/>
    <property type="evidence" value="ECO:0007669"/>
    <property type="project" value="TreeGrafter"/>
</dbReference>
<dbReference type="GO" id="GO:0005874">
    <property type="term" value="C:microtubule"/>
    <property type="evidence" value="ECO:0007669"/>
    <property type="project" value="TreeGrafter"/>
</dbReference>
<dbReference type="SUPFAM" id="SSF52540">
    <property type="entry name" value="P-loop containing nucleoside triphosphate hydrolases"/>
    <property type="match status" value="1"/>
</dbReference>
<organism evidence="6 7">
    <name type="scientific">Cymbomonas tetramitiformis</name>
    <dbReference type="NCBI Taxonomy" id="36881"/>
    <lineage>
        <taxon>Eukaryota</taxon>
        <taxon>Viridiplantae</taxon>
        <taxon>Chlorophyta</taxon>
        <taxon>Pyramimonadophyceae</taxon>
        <taxon>Pyramimonadales</taxon>
        <taxon>Pyramimonadaceae</taxon>
        <taxon>Cymbomonas</taxon>
    </lineage>
</organism>
<dbReference type="GO" id="GO:0007018">
    <property type="term" value="P:microtubule-based movement"/>
    <property type="evidence" value="ECO:0007669"/>
    <property type="project" value="InterPro"/>
</dbReference>
<dbReference type="EMBL" id="LGRX02035564">
    <property type="protein sequence ID" value="KAK3234069.1"/>
    <property type="molecule type" value="Genomic_DNA"/>
</dbReference>
<dbReference type="Gene3D" id="3.40.850.10">
    <property type="entry name" value="Kinesin motor domain"/>
    <property type="match status" value="1"/>
</dbReference>
<dbReference type="SUPFAM" id="SSF47473">
    <property type="entry name" value="EF-hand"/>
    <property type="match status" value="1"/>
</dbReference>
<dbReference type="GO" id="GO:0005871">
    <property type="term" value="C:kinesin complex"/>
    <property type="evidence" value="ECO:0007669"/>
    <property type="project" value="TreeGrafter"/>
</dbReference>
<dbReference type="PROSITE" id="PS50067">
    <property type="entry name" value="KINESIN_MOTOR_2"/>
    <property type="match status" value="1"/>
</dbReference>
<dbReference type="PRINTS" id="PR00380">
    <property type="entry name" value="KINESINHEAVY"/>
</dbReference>
<comment type="caution">
    <text evidence="6">The sequence shown here is derived from an EMBL/GenBank/DDBJ whole genome shotgun (WGS) entry which is preliminary data.</text>
</comment>
<keyword evidence="3" id="KW-0547">Nucleotide-binding</keyword>
<reference evidence="6 7" key="1">
    <citation type="journal article" date="2015" name="Genome Biol. Evol.">
        <title>Comparative Genomics of a Bacterivorous Green Alga Reveals Evolutionary Causalities and Consequences of Phago-Mixotrophic Mode of Nutrition.</title>
        <authorList>
            <person name="Burns J.A."/>
            <person name="Paasch A."/>
            <person name="Narechania A."/>
            <person name="Kim E."/>
        </authorList>
    </citation>
    <scope>NUCLEOTIDE SEQUENCE [LARGE SCALE GENOMIC DNA]</scope>
    <source>
        <strain evidence="6 7">PLY_AMNH</strain>
    </source>
</reference>
<evidence type="ECO:0000313" key="6">
    <source>
        <dbReference type="EMBL" id="KAK3234069.1"/>
    </source>
</evidence>
<accession>A0AAE0EN50</accession>
<gene>
    <name evidence="6" type="ORF">CYMTET_55672</name>
</gene>
<keyword evidence="7" id="KW-1185">Reference proteome</keyword>
<comment type="similarity">
    <text evidence="3">Belongs to the TRAFAC class myosin-kinesin ATPase superfamily. Kinesin family.</text>
</comment>